<evidence type="ECO:0000313" key="3">
    <source>
        <dbReference type="Proteomes" id="UP001597368"/>
    </source>
</evidence>
<feature type="transmembrane region" description="Helical" evidence="1">
    <location>
        <begin position="46"/>
        <end position="65"/>
    </location>
</feature>
<keyword evidence="1" id="KW-1133">Transmembrane helix</keyword>
<evidence type="ECO:0000256" key="1">
    <source>
        <dbReference type="SAM" id="Phobius"/>
    </source>
</evidence>
<keyword evidence="1" id="KW-0812">Transmembrane</keyword>
<protein>
    <recommendedName>
        <fullName evidence="4">DUF2637 domain-containing protein</fullName>
    </recommendedName>
</protein>
<evidence type="ECO:0008006" key="4">
    <source>
        <dbReference type="Google" id="ProtNLM"/>
    </source>
</evidence>
<proteinExistence type="predicted"/>
<dbReference type="EMBL" id="JBHUFV010000033">
    <property type="protein sequence ID" value="MFD1933689.1"/>
    <property type="molecule type" value="Genomic_DNA"/>
</dbReference>
<organism evidence="2 3">
    <name type="scientific">Nonomuraea mangrovi</name>
    <dbReference type="NCBI Taxonomy" id="2316207"/>
    <lineage>
        <taxon>Bacteria</taxon>
        <taxon>Bacillati</taxon>
        <taxon>Actinomycetota</taxon>
        <taxon>Actinomycetes</taxon>
        <taxon>Streptosporangiales</taxon>
        <taxon>Streptosporangiaceae</taxon>
        <taxon>Nonomuraea</taxon>
    </lineage>
</organism>
<name>A0ABW4SZG5_9ACTN</name>
<evidence type="ECO:0000313" key="2">
    <source>
        <dbReference type="EMBL" id="MFD1933689.1"/>
    </source>
</evidence>
<keyword evidence="3" id="KW-1185">Reference proteome</keyword>
<reference evidence="3" key="1">
    <citation type="journal article" date="2019" name="Int. J. Syst. Evol. Microbiol.">
        <title>The Global Catalogue of Microorganisms (GCM) 10K type strain sequencing project: providing services to taxonomists for standard genome sequencing and annotation.</title>
        <authorList>
            <consortium name="The Broad Institute Genomics Platform"/>
            <consortium name="The Broad Institute Genome Sequencing Center for Infectious Disease"/>
            <person name="Wu L."/>
            <person name="Ma J."/>
        </authorList>
    </citation>
    <scope>NUCLEOTIDE SEQUENCE [LARGE SCALE GENOMIC DNA]</scope>
    <source>
        <strain evidence="3">ICMP 6774ER</strain>
    </source>
</reference>
<sequence length="97" mass="10539">MIKKLHQMGLRSGHMYVAGFAAIGASICSWLISASAEDAGIDRADRWGIFIGEWAPTLFMLGVALRMEETHVDKEDTSEMAMFDKSMGGSSRARAGV</sequence>
<dbReference type="RefSeq" id="WP_379573724.1">
    <property type="nucleotide sequence ID" value="NZ_JBHUFV010000033.1"/>
</dbReference>
<dbReference type="Proteomes" id="UP001597368">
    <property type="component" value="Unassembled WGS sequence"/>
</dbReference>
<accession>A0ABW4SZG5</accession>
<keyword evidence="1" id="KW-0472">Membrane</keyword>
<gene>
    <name evidence="2" type="ORF">ACFSKW_19705</name>
</gene>
<comment type="caution">
    <text evidence="2">The sequence shown here is derived from an EMBL/GenBank/DDBJ whole genome shotgun (WGS) entry which is preliminary data.</text>
</comment>